<dbReference type="Proteomes" id="UP000030416">
    <property type="component" value="Unassembled WGS sequence"/>
</dbReference>
<organism evidence="1 2">
    <name type="scientific">Ureibacillus manganicus DSM 26584</name>
    <dbReference type="NCBI Taxonomy" id="1384049"/>
    <lineage>
        <taxon>Bacteria</taxon>
        <taxon>Bacillati</taxon>
        <taxon>Bacillota</taxon>
        <taxon>Bacilli</taxon>
        <taxon>Bacillales</taxon>
        <taxon>Caryophanaceae</taxon>
        <taxon>Ureibacillus</taxon>
    </lineage>
</organism>
<proteinExistence type="predicted"/>
<reference evidence="1 2" key="1">
    <citation type="submission" date="2014-02" db="EMBL/GenBank/DDBJ databases">
        <title>Draft genome sequence of Lysinibacillus manganicus DSM 26584T.</title>
        <authorList>
            <person name="Zhang F."/>
            <person name="Wang G."/>
            <person name="Zhang L."/>
        </authorList>
    </citation>
    <scope>NUCLEOTIDE SEQUENCE [LARGE SCALE GENOMIC DNA]</scope>
    <source>
        <strain evidence="1 2">DSM 26584</strain>
    </source>
</reference>
<dbReference type="RefSeq" id="WP_036189192.1">
    <property type="nucleotide sequence ID" value="NZ_AVDA01000026.1"/>
</dbReference>
<accession>A0A0A3INI2</accession>
<name>A0A0A3INI2_9BACL</name>
<dbReference type="EMBL" id="JPVN01000026">
    <property type="protein sequence ID" value="KGR76397.1"/>
    <property type="molecule type" value="Genomic_DNA"/>
</dbReference>
<evidence type="ECO:0000313" key="2">
    <source>
        <dbReference type="Proteomes" id="UP000030416"/>
    </source>
</evidence>
<sequence>MTVKQLENAIDRISAVEGVRMEPMYLKLDVLALYYVYRDRFDMVVQEIINVMEKIVDNPSLGEQLEYSLKEYKSYHFSSPGQTVKPQEEDMRLAHRF</sequence>
<comment type="caution">
    <text evidence="1">The sequence shown here is derived from an EMBL/GenBank/DDBJ whole genome shotgun (WGS) entry which is preliminary data.</text>
</comment>
<dbReference type="AlphaFoldDB" id="A0A0A3INI2"/>
<gene>
    <name evidence="1" type="ORF">CD29_16845</name>
</gene>
<evidence type="ECO:0000313" key="1">
    <source>
        <dbReference type="EMBL" id="KGR76397.1"/>
    </source>
</evidence>
<protein>
    <submittedName>
        <fullName evidence="1">Uncharacterized protein</fullName>
    </submittedName>
</protein>
<keyword evidence="2" id="KW-1185">Reference proteome</keyword>